<dbReference type="GO" id="GO:0010945">
    <property type="term" value="F:coenzyme A diphosphatase activity"/>
    <property type="evidence" value="ECO:0007669"/>
    <property type="project" value="InterPro"/>
</dbReference>
<evidence type="ECO:0000256" key="5">
    <source>
        <dbReference type="ARBA" id="ARBA00023136"/>
    </source>
</evidence>
<feature type="transmembrane region" description="Helical" evidence="9">
    <location>
        <begin position="41"/>
        <end position="62"/>
    </location>
</feature>
<dbReference type="HAMAP" id="MF_03230">
    <property type="entry name" value="FITM2"/>
    <property type="match status" value="1"/>
</dbReference>
<feature type="region of interest" description="Disordered" evidence="8">
    <location>
        <begin position="288"/>
        <end position="326"/>
    </location>
</feature>
<dbReference type="HAMAP" id="MF_03229">
    <property type="entry name" value="FITM1"/>
    <property type="match status" value="1"/>
</dbReference>
<accession>A0AA40HWK5</accession>
<feature type="transmembrane region" description="Helical" evidence="9">
    <location>
        <begin position="119"/>
        <end position="138"/>
    </location>
</feature>
<feature type="transmembrane region" description="Helical" evidence="9">
    <location>
        <begin position="227"/>
        <end position="250"/>
    </location>
</feature>
<feature type="site" description="Important for catalytic activity" evidence="7">
    <location>
        <position position="255"/>
    </location>
</feature>
<evidence type="ECO:0000256" key="6">
    <source>
        <dbReference type="ARBA" id="ARBA00033768"/>
    </source>
</evidence>
<keyword evidence="5 7" id="KW-0472">Membrane</keyword>
<evidence type="ECO:0000256" key="7">
    <source>
        <dbReference type="HAMAP-Rule" id="MF_03229"/>
    </source>
</evidence>
<dbReference type="GO" id="GO:0140042">
    <property type="term" value="P:lipid droplet formation"/>
    <property type="evidence" value="ECO:0007669"/>
    <property type="project" value="UniProtKB-UniRule"/>
</dbReference>
<keyword evidence="11" id="KW-1185">Reference proteome</keyword>
<dbReference type="PANTHER" id="PTHR23129:SF3">
    <property type="entry name" value="FAT STORAGE-INDUCING TRANSMEMBRANE PROTEIN 1"/>
    <property type="match status" value="1"/>
</dbReference>
<dbReference type="AlphaFoldDB" id="A0AA40HWK5"/>
<dbReference type="InterPro" id="IPR046401">
    <property type="entry name" value="FITM1/2"/>
</dbReference>
<feature type="transmembrane region" description="Helical" evidence="9">
    <location>
        <begin position="195"/>
        <end position="215"/>
    </location>
</feature>
<comment type="function">
    <text evidence="7">Plays an important role in the formation of lipid droplets (LDs), which are storage organelles at the center of lipid and energy homeostasis. Directly binds to diacylglycerol (DAGs) and triacylglycerol.</text>
</comment>
<dbReference type="EMBL" id="JAULJE010000009">
    <property type="protein sequence ID" value="KAK1338771.1"/>
    <property type="molecule type" value="Genomic_DNA"/>
</dbReference>
<feature type="transmembrane region" description="Helical" evidence="9">
    <location>
        <begin position="82"/>
        <end position="99"/>
    </location>
</feature>
<dbReference type="InterPro" id="IPR019388">
    <property type="entry name" value="FIT"/>
</dbReference>
<dbReference type="PANTHER" id="PTHR23129">
    <property type="entry name" value="ACYL-COENZYME A DIPHOSPHATASE FITM2"/>
    <property type="match status" value="1"/>
</dbReference>
<feature type="active site" evidence="7">
    <location>
        <position position="193"/>
    </location>
</feature>
<sequence length="326" mass="35844">MGGGPISPSSAAQQSKQLVGRGGNMERGPVVGAGLGARARIRALLGCLVKVLLWVASALLYFGSEQAARLLGSPCLRRLYHAWLAAVVIFGPLLQFHVNPRTIFASHGNFFNIKFVNSAWGWTCTFLGGFVLLVVFLATRRVAVTARHLSRLVDLTGSCFEPLPQGLLLHELPDRRSCLAAGHQWRGYTVSSHTFLLTFCCLLMAEEAAVFAKYLAHGLPAGAPLRLVFLLNVLLLGLWNFLLLCTVIYFHQYTHKVVGAAVGTFAWYLTYGSWYHQPWSPGSPGHGLFPRPHSSRKRPADEKESQWEVRRRGAGEEGVQRRALAG</sequence>
<evidence type="ECO:0000256" key="3">
    <source>
        <dbReference type="ARBA" id="ARBA00022824"/>
    </source>
</evidence>
<evidence type="ECO:0000313" key="10">
    <source>
        <dbReference type="EMBL" id="KAK1338771.1"/>
    </source>
</evidence>
<comment type="similarity">
    <text evidence="7">Belongs to the FIT family. FIT1 subfamily.</text>
</comment>
<evidence type="ECO:0000313" key="11">
    <source>
        <dbReference type="Proteomes" id="UP001177744"/>
    </source>
</evidence>
<feature type="compositionally biased region" description="Basic and acidic residues" evidence="8">
    <location>
        <begin position="298"/>
        <end position="320"/>
    </location>
</feature>
<evidence type="ECO:0000256" key="1">
    <source>
        <dbReference type="ARBA" id="ARBA00004477"/>
    </source>
</evidence>
<dbReference type="Proteomes" id="UP001177744">
    <property type="component" value="Unassembled WGS sequence"/>
</dbReference>
<feature type="active site" evidence="7">
    <location>
        <position position="251"/>
    </location>
</feature>
<evidence type="ECO:0000256" key="2">
    <source>
        <dbReference type="ARBA" id="ARBA00022692"/>
    </source>
</evidence>
<comment type="subcellular location">
    <subcellularLocation>
        <location evidence="1 7">Endoplasmic reticulum membrane</location>
        <topology evidence="1 7">Multi-pass membrane protein</topology>
    </subcellularLocation>
</comment>
<proteinExistence type="inferred from homology"/>
<dbReference type="InterPro" id="IPR046402">
    <property type="entry name" value="FIT1"/>
</dbReference>
<gene>
    <name evidence="7" type="primary">FITM1</name>
    <name evidence="7" type="synonym">FIT1</name>
    <name evidence="10" type="ORF">QTO34_019429</name>
</gene>
<protein>
    <recommendedName>
        <fullName evidence="6 7">Fat storage-inducing transmembrane protein 1</fullName>
    </recommendedName>
    <alternativeName>
        <fullName evidence="7">Fat-inducing protein 1</fullName>
    </alternativeName>
</protein>
<name>A0AA40HWK5_CNENI</name>
<evidence type="ECO:0000256" key="8">
    <source>
        <dbReference type="SAM" id="MobiDB-lite"/>
    </source>
</evidence>
<evidence type="ECO:0000256" key="9">
    <source>
        <dbReference type="SAM" id="Phobius"/>
    </source>
</evidence>
<reference evidence="10" key="1">
    <citation type="submission" date="2023-06" db="EMBL/GenBank/DDBJ databases">
        <title>Reference genome for the Northern bat (Eptesicus nilssonii), a most northern bat species.</title>
        <authorList>
            <person name="Laine V.N."/>
            <person name="Pulliainen A.T."/>
            <person name="Lilley T.M."/>
        </authorList>
    </citation>
    <scope>NUCLEOTIDE SEQUENCE</scope>
    <source>
        <strain evidence="10">BLF_Eptnil</strain>
        <tissue evidence="10">Kidney</tissue>
    </source>
</reference>
<keyword evidence="3 7" id="KW-0256">Endoplasmic reticulum</keyword>
<dbReference type="GO" id="GO:0008654">
    <property type="term" value="P:phospholipid biosynthetic process"/>
    <property type="evidence" value="ECO:0007669"/>
    <property type="project" value="InterPro"/>
</dbReference>
<keyword evidence="4 7" id="KW-1133">Transmembrane helix</keyword>
<keyword evidence="2 7" id="KW-0812">Transmembrane</keyword>
<dbReference type="GO" id="GO:0005789">
    <property type="term" value="C:endoplasmic reticulum membrane"/>
    <property type="evidence" value="ECO:0007669"/>
    <property type="project" value="UniProtKB-SubCell"/>
</dbReference>
<organism evidence="10 11">
    <name type="scientific">Cnephaeus nilssonii</name>
    <name type="common">Northern bat</name>
    <name type="synonym">Eptesicus nilssonii</name>
    <dbReference type="NCBI Taxonomy" id="3371016"/>
    <lineage>
        <taxon>Eukaryota</taxon>
        <taxon>Metazoa</taxon>
        <taxon>Chordata</taxon>
        <taxon>Craniata</taxon>
        <taxon>Vertebrata</taxon>
        <taxon>Euteleostomi</taxon>
        <taxon>Mammalia</taxon>
        <taxon>Eutheria</taxon>
        <taxon>Laurasiatheria</taxon>
        <taxon>Chiroptera</taxon>
        <taxon>Yangochiroptera</taxon>
        <taxon>Vespertilionidae</taxon>
        <taxon>Cnephaeus</taxon>
    </lineage>
</organism>
<feature type="transmembrane region" description="Helical" evidence="9">
    <location>
        <begin position="257"/>
        <end position="275"/>
    </location>
</feature>
<evidence type="ECO:0000256" key="4">
    <source>
        <dbReference type="ARBA" id="ARBA00022989"/>
    </source>
</evidence>
<comment type="caution">
    <text evidence="10">The sequence shown here is derived from an EMBL/GenBank/DDBJ whole genome shotgun (WGS) entry which is preliminary data.</text>
</comment>